<dbReference type="GeneID" id="19464331"/>
<proteinExistence type="predicted"/>
<dbReference type="OrthoDB" id="4135672at2759"/>
<sequence length="135" mass="15077">MSYNVYLVSSSGLPMDHHAIFIETHESGPKTGYIYQVTGNIQTGMVHGHRQSDIPEDMPDFAGVKKLLGTVEVGDYERVRTVVDSVEVPGKQFDGPKRLGREPLRRCQEWTREAIDKLLEEGVLKPCVTESGEGF</sequence>
<dbReference type="eggNOG" id="ENOG502SAD2">
    <property type="taxonomic scope" value="Eukaryota"/>
</dbReference>
<dbReference type="STRING" id="1116229.S3DFN3"/>
<dbReference type="HOGENOM" id="CLU_103863_1_0_1"/>
<dbReference type="OMA" id="REECCLA"/>
<dbReference type="AlphaFoldDB" id="S3DFN3"/>
<dbReference type="EMBL" id="KE145353">
    <property type="protein sequence ID" value="EPE35939.1"/>
    <property type="molecule type" value="Genomic_DNA"/>
</dbReference>
<organism evidence="1 2">
    <name type="scientific">Glarea lozoyensis (strain ATCC 20868 / MF5171)</name>
    <dbReference type="NCBI Taxonomy" id="1116229"/>
    <lineage>
        <taxon>Eukaryota</taxon>
        <taxon>Fungi</taxon>
        <taxon>Dikarya</taxon>
        <taxon>Ascomycota</taxon>
        <taxon>Pezizomycotina</taxon>
        <taxon>Leotiomycetes</taxon>
        <taxon>Helotiales</taxon>
        <taxon>Helotiaceae</taxon>
        <taxon>Glarea</taxon>
    </lineage>
</organism>
<dbReference type="InterPro" id="IPR046670">
    <property type="entry name" value="DUF6540"/>
</dbReference>
<name>S3DFN3_GLAL2</name>
<keyword evidence="2" id="KW-1185">Reference proteome</keyword>
<evidence type="ECO:0000313" key="1">
    <source>
        <dbReference type="EMBL" id="EPE35939.1"/>
    </source>
</evidence>
<accession>S3DFN3</accession>
<dbReference type="Proteomes" id="UP000016922">
    <property type="component" value="Unassembled WGS sequence"/>
</dbReference>
<protein>
    <submittedName>
        <fullName evidence="1">Uncharacterized protein</fullName>
    </submittedName>
</protein>
<reference evidence="1 2" key="1">
    <citation type="journal article" date="2013" name="BMC Genomics">
        <title>Genomics-driven discovery of the pneumocandin biosynthetic gene cluster in the fungus Glarea lozoyensis.</title>
        <authorList>
            <person name="Chen L."/>
            <person name="Yue Q."/>
            <person name="Zhang X."/>
            <person name="Xiang M."/>
            <person name="Wang C."/>
            <person name="Li S."/>
            <person name="Che Y."/>
            <person name="Ortiz-Lopez F.J."/>
            <person name="Bills G.F."/>
            <person name="Liu X."/>
            <person name="An Z."/>
        </authorList>
    </citation>
    <scope>NUCLEOTIDE SEQUENCE [LARGE SCALE GENOMIC DNA]</scope>
    <source>
        <strain evidence="2">ATCC 20868 / MF5171</strain>
    </source>
</reference>
<dbReference type="RefSeq" id="XP_008076757.1">
    <property type="nucleotide sequence ID" value="XM_008078566.1"/>
</dbReference>
<dbReference type="KEGG" id="glz:GLAREA_05277"/>
<gene>
    <name evidence="1" type="ORF">GLAREA_05277</name>
</gene>
<evidence type="ECO:0000313" key="2">
    <source>
        <dbReference type="Proteomes" id="UP000016922"/>
    </source>
</evidence>
<dbReference type="Pfam" id="PF20174">
    <property type="entry name" value="DUF6540"/>
    <property type="match status" value="1"/>
</dbReference>